<evidence type="ECO:0000256" key="1">
    <source>
        <dbReference type="SAM" id="MobiDB-lite"/>
    </source>
</evidence>
<dbReference type="EMBL" id="CP026112">
    <property type="protein sequence ID" value="AUT62875.1"/>
    <property type="molecule type" value="Genomic_DNA"/>
</dbReference>
<dbReference type="Proteomes" id="UP000243502">
    <property type="component" value="Chromosome 2"/>
</dbReference>
<name>A0A2I8ETD8_9BURK</name>
<dbReference type="OrthoDB" id="9113831at2"/>
<feature type="region of interest" description="Disordered" evidence="1">
    <location>
        <begin position="133"/>
        <end position="187"/>
    </location>
</feature>
<sequence length="267" mass="27498">MTQATSYQVPAHPSGLDMRTQLNVIVESTLTDNSGPTEPGETYPGMYWGDTTAVRLRRRTNANDGWIDIGPLDDFLSEVRSLAKNAVPAGTIIMWWGDGNAVPSGWKKCDGTNNTPDLRDRVPCGAGGSLASGATAGANSRTLTVDNMPSHAHSVYDPSHAHSVADPGHAHGVGDPGHAHSIPNYGSVQAGADNGGAQCPVATGYSSGRGQNNVNAGGTGIWIGASGVGIGIYGAGTGISIYANGGNVAFDNRPACIALWFLMKVAQ</sequence>
<gene>
    <name evidence="2" type="ORF">C2L65_25205</name>
</gene>
<accession>A0A2I8ETD8</accession>
<dbReference type="RefSeq" id="WP_042312386.1">
    <property type="nucleotide sequence ID" value="NZ_CP026112.1"/>
</dbReference>
<dbReference type="SUPFAM" id="SSF88874">
    <property type="entry name" value="Receptor-binding domain of short tail fibre protein gp12"/>
    <property type="match status" value="1"/>
</dbReference>
<dbReference type="KEGG" id="pter:C2L65_25205"/>
<dbReference type="CDD" id="cd22641">
    <property type="entry name" value="C24-like"/>
    <property type="match status" value="1"/>
</dbReference>
<protein>
    <submittedName>
        <fullName evidence="2">Phage tail protein</fullName>
    </submittedName>
</protein>
<reference evidence="2 3" key="1">
    <citation type="submission" date="2018-01" db="EMBL/GenBank/DDBJ databases">
        <title>Species boundaries and ecological features among Paraburkholderia terrae DSMZ17804T, P. hospita DSMZ17164T and P. caribensis DSMZ13236T.</title>
        <authorList>
            <person name="Pratama A.A."/>
        </authorList>
    </citation>
    <scope>NUCLEOTIDE SEQUENCE [LARGE SCALE GENOMIC DNA]</scope>
    <source>
        <strain evidence="2 3">DSM 17804</strain>
    </source>
</reference>
<dbReference type="AlphaFoldDB" id="A0A2I8ETD8"/>
<proteinExistence type="predicted"/>
<evidence type="ECO:0000313" key="2">
    <source>
        <dbReference type="EMBL" id="AUT62875.1"/>
    </source>
</evidence>
<organism evidence="2 3">
    <name type="scientific">Paraburkholderia terrae</name>
    <dbReference type="NCBI Taxonomy" id="311230"/>
    <lineage>
        <taxon>Bacteria</taxon>
        <taxon>Pseudomonadati</taxon>
        <taxon>Pseudomonadota</taxon>
        <taxon>Betaproteobacteria</taxon>
        <taxon>Burkholderiales</taxon>
        <taxon>Burkholderiaceae</taxon>
        <taxon>Paraburkholderia</taxon>
    </lineage>
</organism>
<evidence type="ECO:0000313" key="3">
    <source>
        <dbReference type="Proteomes" id="UP000243502"/>
    </source>
</evidence>